<reference evidence="4" key="1">
    <citation type="submission" date="2023-06" db="EMBL/GenBank/DDBJ databases">
        <title>Sysu t00192.</title>
        <authorList>
            <person name="Gao L."/>
            <person name="Fang B.-Z."/>
            <person name="Li W.-J."/>
        </authorList>
    </citation>
    <scope>NUCLEOTIDE SEQUENCE</scope>
    <source>
        <strain evidence="4">SYSU T00192</strain>
    </source>
</reference>
<dbReference type="SUPFAM" id="SSF55729">
    <property type="entry name" value="Acyl-CoA N-acyltransferases (Nat)"/>
    <property type="match status" value="1"/>
</dbReference>
<accession>A0ABT8G9S7</accession>
<dbReference type="CDD" id="cd04301">
    <property type="entry name" value="NAT_SF"/>
    <property type="match status" value="1"/>
</dbReference>
<dbReference type="RefSeq" id="WP_301133427.1">
    <property type="nucleotide sequence ID" value="NZ_JAUHPW010000005.1"/>
</dbReference>
<sequence length="144" mass="14855">MADAALTIRAATFRDAAVLASFAADLALGAPPAPDGVTGALAALVGQYGVGAFLAELDGEPVGYVVVHRVPALFAGGVVAVVEEIYVVPERRGRGIGAALMERAEEASAAWEVAYVCVATSRAVDFYKALGYEPTARFLKKGLD</sequence>
<dbReference type="Gene3D" id="3.40.630.30">
    <property type="match status" value="1"/>
</dbReference>
<dbReference type="InterPro" id="IPR050832">
    <property type="entry name" value="Bact_Acetyltransf"/>
</dbReference>
<name>A0ABT8G9S7_9MICO</name>
<dbReference type="InterPro" id="IPR016181">
    <property type="entry name" value="Acyl_CoA_acyltransferase"/>
</dbReference>
<feature type="domain" description="N-acetyltransferase" evidence="3">
    <location>
        <begin position="6"/>
        <end position="144"/>
    </location>
</feature>
<protein>
    <submittedName>
        <fullName evidence="4">GNAT family N-acetyltransferase</fullName>
    </submittedName>
</protein>
<evidence type="ECO:0000313" key="5">
    <source>
        <dbReference type="Proteomes" id="UP001172728"/>
    </source>
</evidence>
<keyword evidence="2" id="KW-0012">Acyltransferase</keyword>
<dbReference type="PANTHER" id="PTHR43877">
    <property type="entry name" value="AMINOALKYLPHOSPHONATE N-ACETYLTRANSFERASE-RELATED-RELATED"/>
    <property type="match status" value="1"/>
</dbReference>
<dbReference type="PROSITE" id="PS51186">
    <property type="entry name" value="GNAT"/>
    <property type="match status" value="1"/>
</dbReference>
<dbReference type="Proteomes" id="UP001172728">
    <property type="component" value="Unassembled WGS sequence"/>
</dbReference>
<evidence type="ECO:0000256" key="2">
    <source>
        <dbReference type="ARBA" id="ARBA00023315"/>
    </source>
</evidence>
<organism evidence="4 5">
    <name type="scientific">Demequina litoralis</name>
    <dbReference type="NCBI Taxonomy" id="3051660"/>
    <lineage>
        <taxon>Bacteria</taxon>
        <taxon>Bacillati</taxon>
        <taxon>Actinomycetota</taxon>
        <taxon>Actinomycetes</taxon>
        <taxon>Micrococcales</taxon>
        <taxon>Demequinaceae</taxon>
        <taxon>Demequina</taxon>
    </lineage>
</organism>
<evidence type="ECO:0000313" key="4">
    <source>
        <dbReference type="EMBL" id="MDN4475889.1"/>
    </source>
</evidence>
<comment type="caution">
    <text evidence="4">The sequence shown here is derived from an EMBL/GenBank/DDBJ whole genome shotgun (WGS) entry which is preliminary data.</text>
</comment>
<evidence type="ECO:0000256" key="1">
    <source>
        <dbReference type="ARBA" id="ARBA00022679"/>
    </source>
</evidence>
<keyword evidence="1" id="KW-0808">Transferase</keyword>
<proteinExistence type="predicted"/>
<dbReference type="EMBL" id="JAUHPW010000005">
    <property type="protein sequence ID" value="MDN4475889.1"/>
    <property type="molecule type" value="Genomic_DNA"/>
</dbReference>
<gene>
    <name evidence="4" type="ORF">QQX09_08470</name>
</gene>
<dbReference type="Pfam" id="PF13508">
    <property type="entry name" value="Acetyltransf_7"/>
    <property type="match status" value="1"/>
</dbReference>
<keyword evidence="5" id="KW-1185">Reference proteome</keyword>
<dbReference type="InterPro" id="IPR000182">
    <property type="entry name" value="GNAT_dom"/>
</dbReference>
<evidence type="ECO:0000259" key="3">
    <source>
        <dbReference type="PROSITE" id="PS51186"/>
    </source>
</evidence>